<protein>
    <submittedName>
        <fullName evidence="1">Uncharacterized protein YozE (UPF0346 family)</fullName>
    </submittedName>
</protein>
<gene>
    <name evidence="1" type="ORF">J2753_000677</name>
</gene>
<reference evidence="1" key="1">
    <citation type="submission" date="2021-03" db="EMBL/GenBank/DDBJ databases">
        <title>Genomic Encyclopedia of Type Strains, Phase IV (KMG-IV): sequencing the most valuable type-strain genomes for metagenomic binning, comparative biology and taxonomic classification.</title>
        <authorList>
            <person name="Goeker M."/>
        </authorList>
    </citation>
    <scope>NUCLEOTIDE SEQUENCE</scope>
    <source>
        <strain evidence="1">DSM 26232</strain>
    </source>
</reference>
<name>A0A8T4GX34_9EURY</name>
<dbReference type="RefSeq" id="WP_209490437.1">
    <property type="nucleotide sequence ID" value="NZ_JAGGLC010000001.1"/>
</dbReference>
<proteinExistence type="predicted"/>
<sequence length="183" mass="20989">MPPSDEYEEKIANTIEEIYDLQLEALRRAGVAKEKEKGLEIESTEAVRLFREATGYLLRLRELREDIQAELQYNEHYNAAHILGHLDDYNRVLKSLEENPSFQSCIADFDGANYEERRSGYQVEIEGLTQSIERTHKPRHGTPQTNVPTEGSEVETFVLPRLIRVTKDVENSIIGRCASGKRP</sequence>
<evidence type="ECO:0000313" key="2">
    <source>
        <dbReference type="Proteomes" id="UP000823736"/>
    </source>
</evidence>
<dbReference type="EMBL" id="JAGGLC010000001">
    <property type="protein sequence ID" value="MBP1986204.1"/>
    <property type="molecule type" value="Genomic_DNA"/>
</dbReference>
<organism evidence="1 2">
    <name type="scientific">Halolamina salifodinae</name>
    <dbReference type="NCBI Taxonomy" id="1202767"/>
    <lineage>
        <taxon>Archaea</taxon>
        <taxon>Methanobacteriati</taxon>
        <taxon>Methanobacteriota</taxon>
        <taxon>Stenosarchaea group</taxon>
        <taxon>Halobacteria</taxon>
        <taxon>Halobacteriales</taxon>
        <taxon>Haloferacaceae</taxon>
    </lineage>
</organism>
<dbReference type="AlphaFoldDB" id="A0A8T4GX34"/>
<comment type="caution">
    <text evidence="1">The sequence shown here is derived from an EMBL/GenBank/DDBJ whole genome shotgun (WGS) entry which is preliminary data.</text>
</comment>
<keyword evidence="2" id="KW-1185">Reference proteome</keyword>
<dbReference type="Proteomes" id="UP000823736">
    <property type="component" value="Unassembled WGS sequence"/>
</dbReference>
<accession>A0A8T4GX34</accession>
<evidence type="ECO:0000313" key="1">
    <source>
        <dbReference type="EMBL" id="MBP1986204.1"/>
    </source>
</evidence>